<comment type="pathway">
    <text evidence="2">Glycan biosynthesis; starch biosynthesis.</text>
</comment>
<dbReference type="GO" id="GO:0009501">
    <property type="term" value="C:amyloplast"/>
    <property type="evidence" value="ECO:0007669"/>
    <property type="project" value="UniProtKB-SubCell"/>
</dbReference>
<dbReference type="GO" id="GO:0019252">
    <property type="term" value="P:starch biosynthetic process"/>
    <property type="evidence" value="ECO:0007669"/>
    <property type="project" value="UniProtKB-KW"/>
</dbReference>
<keyword evidence="4" id="KW-0808">Transferase</keyword>
<keyword evidence="5" id="KW-0750">Starch biosynthesis</keyword>
<dbReference type="SUPFAM" id="SSF53756">
    <property type="entry name" value="UDP-Glycosyltransferase/glycogen phosphorylase"/>
    <property type="match status" value="1"/>
</dbReference>
<proteinExistence type="predicted"/>
<dbReference type="InterPro" id="IPR013534">
    <property type="entry name" value="Starch_synth_cat_dom"/>
</dbReference>
<evidence type="ECO:0000256" key="5">
    <source>
        <dbReference type="ARBA" id="ARBA00022922"/>
    </source>
</evidence>
<dbReference type="Gene3D" id="3.40.50.2000">
    <property type="entry name" value="Glycogen Phosphorylase B"/>
    <property type="match status" value="1"/>
</dbReference>
<dbReference type="GO" id="GO:0016757">
    <property type="term" value="F:glycosyltransferase activity"/>
    <property type="evidence" value="ECO:0007669"/>
    <property type="project" value="UniProtKB-KW"/>
</dbReference>
<evidence type="ECO:0000256" key="1">
    <source>
        <dbReference type="ARBA" id="ARBA00004602"/>
    </source>
</evidence>
<dbReference type="Proteomes" id="UP000712281">
    <property type="component" value="Unassembled WGS sequence"/>
</dbReference>
<comment type="caution">
    <text evidence="8">The sequence shown here is derived from an EMBL/GenBank/DDBJ whole genome shotgun (WGS) entry which is preliminary data.</text>
</comment>
<sequence>MMMMMMKELQWSFRFRNLLILSTSLLSCLARCSLFGFSQAFSFMFSKRDPRHFKRMWFPPFDNKGAPMDNDHSSGDRVNRVKGAIIFSNIVTTVSPTYAQEVRTYEGGKGLHSTLNANSKKFIGILNGIDTDSWNPAPRTLSLRLSSTLRIYKGKKKTNTHLESSLYFLQQSQTAFGLGSKRRVARRSDETGA</sequence>
<evidence type="ECO:0000259" key="7">
    <source>
        <dbReference type="Pfam" id="PF08323"/>
    </source>
</evidence>
<evidence type="ECO:0000256" key="3">
    <source>
        <dbReference type="ARBA" id="ARBA00022676"/>
    </source>
</evidence>
<organism evidence="8 9">
    <name type="scientific">Brassica cretica</name>
    <name type="common">Mustard</name>
    <dbReference type="NCBI Taxonomy" id="69181"/>
    <lineage>
        <taxon>Eukaryota</taxon>
        <taxon>Viridiplantae</taxon>
        <taxon>Streptophyta</taxon>
        <taxon>Embryophyta</taxon>
        <taxon>Tracheophyta</taxon>
        <taxon>Spermatophyta</taxon>
        <taxon>Magnoliopsida</taxon>
        <taxon>eudicotyledons</taxon>
        <taxon>Gunneridae</taxon>
        <taxon>Pentapetalae</taxon>
        <taxon>rosids</taxon>
        <taxon>malvids</taxon>
        <taxon>Brassicales</taxon>
        <taxon>Brassicaceae</taxon>
        <taxon>Brassiceae</taxon>
        <taxon>Brassica</taxon>
    </lineage>
</organism>
<dbReference type="EMBL" id="QGKW02001940">
    <property type="protein sequence ID" value="KAF2558485.1"/>
    <property type="molecule type" value="Genomic_DNA"/>
</dbReference>
<evidence type="ECO:0000256" key="4">
    <source>
        <dbReference type="ARBA" id="ARBA00022679"/>
    </source>
</evidence>
<dbReference type="AlphaFoldDB" id="A0A8S9HJ87"/>
<comment type="subcellular location">
    <subcellularLocation>
        <location evidence="1">Plastid</location>
        <location evidence="1">Amyloplast</location>
    </subcellularLocation>
</comment>
<evidence type="ECO:0000256" key="6">
    <source>
        <dbReference type="ARBA" id="ARBA00023234"/>
    </source>
</evidence>
<dbReference type="Pfam" id="PF08323">
    <property type="entry name" value="Glyco_transf_5"/>
    <property type="match status" value="1"/>
</dbReference>
<evidence type="ECO:0000313" key="8">
    <source>
        <dbReference type="EMBL" id="KAF2558485.1"/>
    </source>
</evidence>
<gene>
    <name evidence="8" type="ORF">F2Q68_00013819</name>
</gene>
<keyword evidence="6" id="KW-0035">Amyloplast</keyword>
<name>A0A8S9HJ87_BRACR</name>
<reference evidence="8" key="1">
    <citation type="submission" date="2019-12" db="EMBL/GenBank/DDBJ databases">
        <title>Genome sequencing and annotation of Brassica cretica.</title>
        <authorList>
            <person name="Studholme D.J."/>
            <person name="Sarris P.F."/>
        </authorList>
    </citation>
    <scope>NUCLEOTIDE SEQUENCE</scope>
    <source>
        <strain evidence="8">PFS-001/15</strain>
        <tissue evidence="8">Leaf</tissue>
    </source>
</reference>
<evidence type="ECO:0000313" key="9">
    <source>
        <dbReference type="Proteomes" id="UP000712281"/>
    </source>
</evidence>
<dbReference type="PROSITE" id="PS51257">
    <property type="entry name" value="PROKAR_LIPOPROTEIN"/>
    <property type="match status" value="1"/>
</dbReference>
<evidence type="ECO:0000256" key="2">
    <source>
        <dbReference type="ARBA" id="ARBA00004727"/>
    </source>
</evidence>
<keyword evidence="6" id="KW-0934">Plastid</keyword>
<dbReference type="PANTHER" id="PTHR45825">
    <property type="entry name" value="GRANULE-BOUND STARCH SYNTHASE 1, CHLOROPLASTIC/AMYLOPLASTIC"/>
    <property type="match status" value="1"/>
</dbReference>
<protein>
    <recommendedName>
        <fullName evidence="7">Starch synthase catalytic domain-containing protein</fullName>
    </recommendedName>
</protein>
<dbReference type="PANTHER" id="PTHR45825:SF11">
    <property type="entry name" value="ALPHA AMYLASE DOMAIN-CONTAINING PROTEIN"/>
    <property type="match status" value="1"/>
</dbReference>
<accession>A0A8S9HJ87</accession>
<feature type="domain" description="Starch synthase catalytic" evidence="7">
    <location>
        <begin position="50"/>
        <end position="116"/>
    </location>
</feature>
<keyword evidence="3" id="KW-0328">Glycosyltransferase</keyword>